<comment type="caution">
    <text evidence="2">The sequence shown here is derived from an EMBL/GenBank/DDBJ whole genome shotgun (WGS) entry which is preliminary data.</text>
</comment>
<protein>
    <submittedName>
        <fullName evidence="2">Uncharacterized protein</fullName>
    </submittedName>
</protein>
<dbReference type="InterPro" id="IPR053747">
    <property type="entry name" value="Fluoresc_Recovery_Reg"/>
</dbReference>
<dbReference type="RefSeq" id="WP_143389005.1">
    <property type="nucleotide sequence ID" value="NZ_VJZL01000070.1"/>
</dbReference>
<proteinExistence type="predicted"/>
<dbReference type="Gene3D" id="6.10.140.1840">
    <property type="match status" value="1"/>
</dbReference>
<dbReference type="EMBL" id="VJZL01000070">
    <property type="protein sequence ID" value="TRX04777.1"/>
    <property type="molecule type" value="Genomic_DNA"/>
</dbReference>
<dbReference type="OrthoDB" id="352179at117743"/>
<dbReference type="Proteomes" id="UP000318669">
    <property type="component" value="Unassembled WGS sequence"/>
</dbReference>
<keyword evidence="3" id="KW-1185">Reference proteome</keyword>
<dbReference type="Proteomes" id="UP000318528">
    <property type="component" value="Unassembled WGS sequence"/>
</dbReference>
<dbReference type="EMBL" id="VJZN01000069">
    <property type="protein sequence ID" value="TRX00236.1"/>
    <property type="molecule type" value="Genomic_DNA"/>
</dbReference>
<organism evidence="2 4">
    <name type="scientific">Flavobacterium gawalongense</name>
    <dbReference type="NCBI Taxonomy" id="2594432"/>
    <lineage>
        <taxon>Bacteria</taxon>
        <taxon>Pseudomonadati</taxon>
        <taxon>Bacteroidota</taxon>
        <taxon>Flavobacteriia</taxon>
        <taxon>Flavobacteriales</taxon>
        <taxon>Flavobacteriaceae</taxon>
        <taxon>Flavobacterium</taxon>
    </lineage>
</organism>
<name>A0A553B966_9FLAO</name>
<accession>A0A553B966</accession>
<evidence type="ECO:0000313" key="4">
    <source>
        <dbReference type="Proteomes" id="UP000318669"/>
    </source>
</evidence>
<evidence type="ECO:0000313" key="2">
    <source>
        <dbReference type="EMBL" id="TRX04777.1"/>
    </source>
</evidence>
<evidence type="ECO:0000313" key="1">
    <source>
        <dbReference type="EMBL" id="TRX00236.1"/>
    </source>
</evidence>
<gene>
    <name evidence="2" type="ORF">FNW11_17210</name>
    <name evidence="1" type="ORF">FNW12_17700</name>
</gene>
<dbReference type="AlphaFoldDB" id="A0A553B966"/>
<sequence>MELSKTDKKTARILMDKGIQKELDICNASVLDILTDWKNKKKDGSDTYGQVYETVLKNNKYIALNYDGISGIHYFDTVLNMYCKGLVSEEDINPFSETVRERLKWIKESRLK</sequence>
<reference evidence="3 4" key="1">
    <citation type="submission" date="2019-07" db="EMBL/GenBank/DDBJ databases">
        <title>Novel species of Flavobacterium.</title>
        <authorList>
            <person name="Liu Q."/>
            <person name="Xin Y.-H."/>
        </authorList>
    </citation>
    <scope>NUCLEOTIDE SEQUENCE [LARGE SCALE GENOMIC DNA]</scope>
    <source>
        <strain evidence="1 3">GSP39</strain>
        <strain evidence="2 4">GSR22</strain>
    </source>
</reference>
<evidence type="ECO:0000313" key="3">
    <source>
        <dbReference type="Proteomes" id="UP000318528"/>
    </source>
</evidence>